<feature type="transmembrane region" description="Helical" evidence="1">
    <location>
        <begin position="275"/>
        <end position="293"/>
    </location>
</feature>
<proteinExistence type="predicted"/>
<organism evidence="2 3">
    <name type="scientific">Saccharospirillum mangrovi</name>
    <dbReference type="NCBI Taxonomy" id="2161747"/>
    <lineage>
        <taxon>Bacteria</taxon>
        <taxon>Pseudomonadati</taxon>
        <taxon>Pseudomonadota</taxon>
        <taxon>Gammaproteobacteria</taxon>
        <taxon>Oceanospirillales</taxon>
        <taxon>Saccharospirillaceae</taxon>
        <taxon>Saccharospirillum</taxon>
    </lineage>
</organism>
<evidence type="ECO:0000256" key="1">
    <source>
        <dbReference type="SAM" id="Phobius"/>
    </source>
</evidence>
<feature type="transmembrane region" description="Helical" evidence="1">
    <location>
        <begin position="65"/>
        <end position="85"/>
    </location>
</feature>
<keyword evidence="1" id="KW-0472">Membrane</keyword>
<gene>
    <name evidence="2" type="ORF">ACFOOG_12260</name>
</gene>
<sequence>MIIFHWLGRHATWVMPMGLVIGILFPALAAVAQSLLLPAVVFPLMLSIARVAWQGQLAALKRWQLLFWVSVWMLITAPILVWLVGRAANLPEHLLHGAVLAAAAPPVTACGALALLMKLDARITLITTLVTLLLCPLTIPPIALYLLNINIDLSFIDLMQRLGIVVAIALAGATVLKKALGQARIDRNASIIDGLSVIFISIFIIGMMDGILAWSMQQPLIALSVLLVSTLTIFGLNALSSLLFFREEPATALAIGLVSGQANLGLLYLTLADQVSINVLAFFALGQIPLYVLPMIERPIARYWLERTVQPISKLP</sequence>
<protein>
    <recommendedName>
        <fullName evidence="4">Bile acid:sodium symporter</fullName>
    </recommendedName>
</protein>
<dbReference type="RefSeq" id="WP_380696931.1">
    <property type="nucleotide sequence ID" value="NZ_JBHRYR010000003.1"/>
</dbReference>
<evidence type="ECO:0000313" key="2">
    <source>
        <dbReference type="EMBL" id="MFC3853611.1"/>
    </source>
</evidence>
<feature type="transmembrane region" description="Helical" evidence="1">
    <location>
        <begin position="35"/>
        <end position="53"/>
    </location>
</feature>
<feature type="transmembrane region" description="Helical" evidence="1">
    <location>
        <begin position="123"/>
        <end position="146"/>
    </location>
</feature>
<feature type="transmembrane region" description="Helical" evidence="1">
    <location>
        <begin position="188"/>
        <end position="208"/>
    </location>
</feature>
<name>A0ABV7ZZL1_9GAMM</name>
<comment type="caution">
    <text evidence="2">The sequence shown here is derived from an EMBL/GenBank/DDBJ whole genome shotgun (WGS) entry which is preliminary data.</text>
</comment>
<dbReference type="Gene3D" id="1.20.1530.20">
    <property type="match status" value="1"/>
</dbReference>
<accession>A0ABV7ZZL1</accession>
<feature type="transmembrane region" description="Helical" evidence="1">
    <location>
        <begin position="220"/>
        <end position="245"/>
    </location>
</feature>
<feature type="transmembrane region" description="Helical" evidence="1">
    <location>
        <begin position="97"/>
        <end position="116"/>
    </location>
</feature>
<feature type="transmembrane region" description="Helical" evidence="1">
    <location>
        <begin position="158"/>
        <end position="176"/>
    </location>
</feature>
<evidence type="ECO:0000313" key="3">
    <source>
        <dbReference type="Proteomes" id="UP001595617"/>
    </source>
</evidence>
<dbReference type="InterPro" id="IPR038770">
    <property type="entry name" value="Na+/solute_symporter_sf"/>
</dbReference>
<dbReference type="EMBL" id="JBHRYR010000003">
    <property type="protein sequence ID" value="MFC3853611.1"/>
    <property type="molecule type" value="Genomic_DNA"/>
</dbReference>
<reference evidence="3" key="1">
    <citation type="journal article" date="2019" name="Int. J. Syst. Evol. Microbiol.">
        <title>The Global Catalogue of Microorganisms (GCM) 10K type strain sequencing project: providing services to taxonomists for standard genome sequencing and annotation.</title>
        <authorList>
            <consortium name="The Broad Institute Genomics Platform"/>
            <consortium name="The Broad Institute Genome Sequencing Center for Infectious Disease"/>
            <person name="Wu L."/>
            <person name="Ma J."/>
        </authorList>
    </citation>
    <scope>NUCLEOTIDE SEQUENCE [LARGE SCALE GENOMIC DNA]</scope>
    <source>
        <strain evidence="3">IBRC 10765</strain>
    </source>
</reference>
<feature type="transmembrane region" description="Helical" evidence="1">
    <location>
        <begin position="252"/>
        <end position="269"/>
    </location>
</feature>
<feature type="transmembrane region" description="Helical" evidence="1">
    <location>
        <begin position="12"/>
        <end position="29"/>
    </location>
</feature>
<dbReference type="Proteomes" id="UP001595617">
    <property type="component" value="Unassembled WGS sequence"/>
</dbReference>
<keyword evidence="3" id="KW-1185">Reference proteome</keyword>
<keyword evidence="1" id="KW-0812">Transmembrane</keyword>
<evidence type="ECO:0008006" key="4">
    <source>
        <dbReference type="Google" id="ProtNLM"/>
    </source>
</evidence>
<keyword evidence="1" id="KW-1133">Transmembrane helix</keyword>